<dbReference type="Proteomes" id="UP000007058">
    <property type="component" value="Chromosome"/>
</dbReference>
<dbReference type="AlphaFoldDB" id="Q2W3B6"/>
<organism evidence="1 2">
    <name type="scientific">Paramagnetospirillum magneticum (strain ATCC 700264 / AMB-1)</name>
    <name type="common">Magnetospirillum magneticum</name>
    <dbReference type="NCBI Taxonomy" id="342108"/>
    <lineage>
        <taxon>Bacteria</taxon>
        <taxon>Pseudomonadati</taxon>
        <taxon>Pseudomonadota</taxon>
        <taxon>Alphaproteobacteria</taxon>
        <taxon>Rhodospirillales</taxon>
        <taxon>Magnetospirillaceae</taxon>
        <taxon>Paramagnetospirillum</taxon>
    </lineage>
</organism>
<dbReference type="HOGENOM" id="CLU_3235718_0_0_5"/>
<dbReference type="KEGG" id="mag:amb2855"/>
<gene>
    <name evidence="1" type="ordered locus">amb2855</name>
</gene>
<keyword evidence="2" id="KW-1185">Reference proteome</keyword>
<dbReference type="EMBL" id="AP007255">
    <property type="protein sequence ID" value="BAE51659.1"/>
    <property type="molecule type" value="Genomic_DNA"/>
</dbReference>
<accession>Q2W3B6</accession>
<proteinExistence type="predicted"/>
<evidence type="ECO:0000313" key="1">
    <source>
        <dbReference type="EMBL" id="BAE51659.1"/>
    </source>
</evidence>
<protein>
    <submittedName>
        <fullName evidence="1">Uncharacterized protein</fullName>
    </submittedName>
</protein>
<name>Q2W3B6_PARM1</name>
<sequence>MLVVPSPFWVGLAYCFSNPARAVGRAETALVLMACAPGRWRAH</sequence>
<evidence type="ECO:0000313" key="2">
    <source>
        <dbReference type="Proteomes" id="UP000007058"/>
    </source>
</evidence>
<reference evidence="1 2" key="1">
    <citation type="journal article" date="2005" name="DNA Res.">
        <title>Complete genome sequence of the facultative anaerobic magnetotactic bacterium Magnetospirillum sp. strain AMB-1.</title>
        <authorList>
            <person name="Matsunaga T."/>
            <person name="Okamura Y."/>
            <person name="Fukuda Y."/>
            <person name="Wahyudi A.T."/>
            <person name="Murase Y."/>
            <person name="Takeyama H."/>
        </authorList>
    </citation>
    <scope>NUCLEOTIDE SEQUENCE [LARGE SCALE GENOMIC DNA]</scope>
    <source>
        <strain evidence="2">ATCC 700264 / AMB-1</strain>
    </source>
</reference>